<feature type="region of interest" description="Disordered" evidence="5">
    <location>
        <begin position="28"/>
        <end position="59"/>
    </location>
</feature>
<feature type="domain" description="Organic solvent tolerance-like N-terminal" evidence="6">
    <location>
        <begin position="67"/>
        <end position="105"/>
    </location>
</feature>
<evidence type="ECO:0000256" key="2">
    <source>
        <dbReference type="ARBA" id="ARBA00023136"/>
    </source>
</evidence>
<comment type="subcellular location">
    <subcellularLocation>
        <location evidence="4">Cell outer membrane</location>
    </subcellularLocation>
</comment>
<keyword evidence="1 4" id="KW-0732">Signal</keyword>
<dbReference type="GO" id="GO:0043165">
    <property type="term" value="P:Gram-negative-bacterium-type cell outer membrane assembly"/>
    <property type="evidence" value="ECO:0007669"/>
    <property type="project" value="UniProtKB-UniRule"/>
</dbReference>
<evidence type="ECO:0000256" key="3">
    <source>
        <dbReference type="ARBA" id="ARBA00023237"/>
    </source>
</evidence>
<dbReference type="PANTHER" id="PTHR30189:SF1">
    <property type="entry name" value="LPS-ASSEMBLY PROTEIN LPTD"/>
    <property type="match status" value="1"/>
</dbReference>
<protein>
    <recommendedName>
        <fullName evidence="4">LPS-assembly protein LptD</fullName>
    </recommendedName>
</protein>
<dbReference type="Gene3D" id="2.60.450.10">
    <property type="entry name" value="Lipopolysaccharide (LPS) transport protein A like domain"/>
    <property type="match status" value="1"/>
</dbReference>
<comment type="caution">
    <text evidence="4">Lacks conserved residue(s) required for the propagation of feature annotation.</text>
</comment>
<dbReference type="InterPro" id="IPR050218">
    <property type="entry name" value="LptD"/>
</dbReference>
<keyword evidence="2 4" id="KW-0472">Membrane</keyword>
<organism evidence="8 9">
    <name type="scientific">Zymomonas mobilis</name>
    <dbReference type="NCBI Taxonomy" id="542"/>
    <lineage>
        <taxon>Bacteria</taxon>
        <taxon>Pseudomonadati</taxon>
        <taxon>Pseudomonadota</taxon>
        <taxon>Alphaproteobacteria</taxon>
        <taxon>Sphingomonadales</taxon>
        <taxon>Zymomonadaceae</taxon>
        <taxon>Zymomonas</taxon>
    </lineage>
</organism>
<dbReference type="GO" id="GO:0009279">
    <property type="term" value="C:cell outer membrane"/>
    <property type="evidence" value="ECO:0007669"/>
    <property type="project" value="UniProtKB-SubCell"/>
</dbReference>
<dbReference type="PANTHER" id="PTHR30189">
    <property type="entry name" value="LPS-ASSEMBLY PROTEIN"/>
    <property type="match status" value="1"/>
</dbReference>
<dbReference type="Proteomes" id="UP000316887">
    <property type="component" value="Unassembled WGS sequence"/>
</dbReference>
<keyword evidence="3 4" id="KW-0998">Cell outer membrane</keyword>
<evidence type="ECO:0000256" key="1">
    <source>
        <dbReference type="ARBA" id="ARBA00022729"/>
    </source>
</evidence>
<dbReference type="EMBL" id="VFOF01000001">
    <property type="protein sequence ID" value="TQL17661.1"/>
    <property type="molecule type" value="Genomic_DNA"/>
</dbReference>
<evidence type="ECO:0000256" key="5">
    <source>
        <dbReference type="SAM" id="MobiDB-lite"/>
    </source>
</evidence>
<sequence precursor="true">MKYLRTDMLTAMPLILSSIFLSQAAAETGTPPSAASSSNRTAKAAATDTVSVSQGSGNKKDAPITFEADNLVYDHDNDIVTVNGKVHAVQNETRLSADELQWDRKADKVVATGHVIIIQEDGSISYSDKADLDPHLKDGVIQNILLVMQDGSRMAAHKATHVNNVTTLDMAAYTPCRVLNDEGCPKTPLWRISAVKIIRDPNRERVVFKSPRLDVFGHTIAKLPNFSYPDQSSTMSSGLLMPHIQRSKINGFEFSAPYYFRLGQDRDLTLTPYIFTKADPGLGGKYRQLFSKGFFQIEGMLTRSTPLPTESQNPTLADSNAHSKMRGYINTNGKFQIDPKWSLTGSIRLTTDKTFLRRYDFAWDDRLRSTLNLERITDNSYFSVAGWVIQGLRPTDHSGTQPMALPVIDWRMRMPDPWLGGEFSFQANSMNLTRITGQDTQRAFASAEWNLRKYTPLGQRVTFTALLRQDLYHSGGNSLTSELYRGVSGWQQRGIAAGAVDVSWPFAGEAFGGNQVLTPRVQVVTSPHVRNLSIPDEDSRAIDLQDTNLFSINRFPGYDRWEDGTRVTYGGEYTFNRPRFSFYGNVGQSMRIITEDEIFPQGTGFNRHFSDYVGRATLSYGSFFKLTERIRLDRKTLAIRRQEVNATIGSKRTYLMVGYLQLSRDIDTQLEPDLGNYRELRLGGRIQITRYWSIFGSTTVDMTTKKDQRANQQQADLTDNTNNNLLSDGFQPVRHRLGIEYDDNCLTLGVTWRRDYSTVGDSRRGNSFMLRFALKNMNS</sequence>
<dbReference type="HAMAP" id="MF_01411">
    <property type="entry name" value="LPS_assembly_LptD"/>
    <property type="match status" value="1"/>
</dbReference>
<name>A0A542W251_ZYMMB</name>
<gene>
    <name evidence="4" type="primary">lptD</name>
    <name evidence="8" type="ORF">FBY58_1259</name>
</gene>
<dbReference type="InterPro" id="IPR020889">
    <property type="entry name" value="LipoPS_assembly_LptD"/>
</dbReference>
<comment type="similarity">
    <text evidence="4">Belongs to the LptD family.</text>
</comment>
<comment type="function">
    <text evidence="4">Involved in the assembly of lipopolysaccharide (LPS) at the surface of the outer membrane.</text>
</comment>
<proteinExistence type="inferred from homology"/>
<feature type="signal peptide" evidence="4">
    <location>
        <begin position="1"/>
        <end position="24"/>
    </location>
</feature>
<comment type="subunit">
    <text evidence="4">Component of the lipopolysaccharide transport and assembly complex.</text>
</comment>
<evidence type="ECO:0000313" key="8">
    <source>
        <dbReference type="EMBL" id="TQL17661.1"/>
    </source>
</evidence>
<dbReference type="Pfam" id="PF03968">
    <property type="entry name" value="LptD_N"/>
    <property type="match status" value="1"/>
</dbReference>
<dbReference type="RefSeq" id="WP_141919981.1">
    <property type="nucleotide sequence ID" value="NZ_VFOF01000001.1"/>
</dbReference>
<dbReference type="GO" id="GO:0015920">
    <property type="term" value="P:lipopolysaccharide transport"/>
    <property type="evidence" value="ECO:0007669"/>
    <property type="project" value="InterPro"/>
</dbReference>
<evidence type="ECO:0000313" key="9">
    <source>
        <dbReference type="Proteomes" id="UP000316887"/>
    </source>
</evidence>
<dbReference type="Pfam" id="PF04453">
    <property type="entry name" value="LptD"/>
    <property type="match status" value="1"/>
</dbReference>
<evidence type="ECO:0000259" key="7">
    <source>
        <dbReference type="Pfam" id="PF04453"/>
    </source>
</evidence>
<dbReference type="OrthoDB" id="9760225at2"/>
<dbReference type="GO" id="GO:1990351">
    <property type="term" value="C:transporter complex"/>
    <property type="evidence" value="ECO:0007669"/>
    <property type="project" value="TreeGrafter"/>
</dbReference>
<evidence type="ECO:0000259" key="6">
    <source>
        <dbReference type="Pfam" id="PF03968"/>
    </source>
</evidence>
<dbReference type="AlphaFoldDB" id="A0A542W251"/>
<dbReference type="InterPro" id="IPR007543">
    <property type="entry name" value="LptD_C"/>
</dbReference>
<feature type="chain" id="PRO_5022277468" description="LPS-assembly protein LptD" evidence="4">
    <location>
        <begin position="25"/>
        <end position="779"/>
    </location>
</feature>
<reference evidence="8 9" key="1">
    <citation type="submission" date="2019-06" db="EMBL/GenBank/DDBJ databases">
        <title>Genome sequencing of Zymomonas mobilis strains for genetic engineering and biofuel applications.</title>
        <authorList>
            <person name="Teravest M."/>
        </authorList>
    </citation>
    <scope>NUCLEOTIDE SEQUENCE [LARGE SCALE GENOMIC DNA]</scope>
    <source>
        <strain evidence="8 9">AN0101</strain>
    </source>
</reference>
<feature type="compositionally biased region" description="Polar residues" evidence="5">
    <location>
        <begin position="30"/>
        <end position="41"/>
    </location>
</feature>
<feature type="compositionally biased region" description="Polar residues" evidence="5">
    <location>
        <begin position="48"/>
        <end position="57"/>
    </location>
</feature>
<evidence type="ECO:0000256" key="4">
    <source>
        <dbReference type="HAMAP-Rule" id="MF_01411"/>
    </source>
</evidence>
<feature type="domain" description="LptD C-terminal" evidence="7">
    <location>
        <begin position="324"/>
        <end position="692"/>
    </location>
</feature>
<comment type="caution">
    <text evidence="8">The sequence shown here is derived from an EMBL/GenBank/DDBJ whole genome shotgun (WGS) entry which is preliminary data.</text>
</comment>
<dbReference type="InterPro" id="IPR005653">
    <property type="entry name" value="OstA-like_N"/>
</dbReference>
<accession>A0A542W251</accession>